<name>A0AAV3RBG1_LITER</name>
<dbReference type="GO" id="GO:0046872">
    <property type="term" value="F:metal ion binding"/>
    <property type="evidence" value="ECO:0007669"/>
    <property type="project" value="UniProtKB-KW"/>
</dbReference>
<organism evidence="5 6">
    <name type="scientific">Lithospermum erythrorhizon</name>
    <name type="common">Purple gromwell</name>
    <name type="synonym">Lithospermum officinale var. erythrorhizon</name>
    <dbReference type="NCBI Taxonomy" id="34254"/>
    <lineage>
        <taxon>Eukaryota</taxon>
        <taxon>Viridiplantae</taxon>
        <taxon>Streptophyta</taxon>
        <taxon>Embryophyta</taxon>
        <taxon>Tracheophyta</taxon>
        <taxon>Spermatophyta</taxon>
        <taxon>Magnoliopsida</taxon>
        <taxon>eudicotyledons</taxon>
        <taxon>Gunneridae</taxon>
        <taxon>Pentapetalae</taxon>
        <taxon>asterids</taxon>
        <taxon>lamiids</taxon>
        <taxon>Boraginales</taxon>
        <taxon>Boraginaceae</taxon>
        <taxon>Boraginoideae</taxon>
        <taxon>Lithospermeae</taxon>
        <taxon>Lithospermum</taxon>
    </lineage>
</organism>
<feature type="domain" description="Retroviral polymerase SH3-like" evidence="4">
    <location>
        <begin position="59"/>
        <end position="116"/>
    </location>
</feature>
<evidence type="ECO:0000256" key="2">
    <source>
        <dbReference type="ARBA" id="ARBA00022801"/>
    </source>
</evidence>
<evidence type="ECO:0008006" key="7">
    <source>
        <dbReference type="Google" id="ProtNLM"/>
    </source>
</evidence>
<evidence type="ECO:0000313" key="5">
    <source>
        <dbReference type="EMBL" id="GAA0172337.1"/>
    </source>
</evidence>
<dbReference type="Pfam" id="PF07727">
    <property type="entry name" value="RVT_2"/>
    <property type="match status" value="1"/>
</dbReference>
<sequence length="273" mass="31752">MARVMPYAKKIPVRFWAEVVNTACYIHNRITLQPGTNNTTYEIWRGRKPNVKYFHIFGSVCYILVHREQRQKFDVKGDEGIFLGYSRNSRALRVYNKRTQIIMESINVKVVDQHQSLEEEEEELSVTTLVIDTQGDQTIEGDNNITPIAIDNSIEPAARIQKTHLVSNIIGETDRGMTTRNKDKVDYRKMARLFVETFFLSNFEPKDVKATLQDENWINAMQEELVQFQRNDVWELVSRPKDHNVIGTKWIFKNTFDELGNAIRVKARVVAQG</sequence>
<dbReference type="Proteomes" id="UP001454036">
    <property type="component" value="Unassembled WGS sequence"/>
</dbReference>
<dbReference type="InterPro" id="IPR013103">
    <property type="entry name" value="RVT_2"/>
</dbReference>
<dbReference type="InterPro" id="IPR057670">
    <property type="entry name" value="SH3_retrovirus"/>
</dbReference>
<evidence type="ECO:0000259" key="3">
    <source>
        <dbReference type="Pfam" id="PF07727"/>
    </source>
</evidence>
<keyword evidence="1" id="KW-0479">Metal-binding</keyword>
<dbReference type="Pfam" id="PF25597">
    <property type="entry name" value="SH3_retrovirus"/>
    <property type="match status" value="1"/>
</dbReference>
<evidence type="ECO:0000259" key="4">
    <source>
        <dbReference type="Pfam" id="PF25597"/>
    </source>
</evidence>
<protein>
    <recommendedName>
        <fullName evidence="7">Gag-pol polyprotein</fullName>
    </recommendedName>
</protein>
<dbReference type="EMBL" id="BAABME010008075">
    <property type="protein sequence ID" value="GAA0172337.1"/>
    <property type="molecule type" value="Genomic_DNA"/>
</dbReference>
<dbReference type="PANTHER" id="PTHR42648">
    <property type="entry name" value="TRANSPOSASE, PUTATIVE-RELATED"/>
    <property type="match status" value="1"/>
</dbReference>
<evidence type="ECO:0000313" key="6">
    <source>
        <dbReference type="Proteomes" id="UP001454036"/>
    </source>
</evidence>
<dbReference type="PANTHER" id="PTHR42648:SF21">
    <property type="entry name" value="CYSTEINE-RICH RLK (RECEPTOR-LIKE PROTEIN KINASE) 8"/>
    <property type="match status" value="1"/>
</dbReference>
<comment type="caution">
    <text evidence="5">The sequence shown here is derived from an EMBL/GenBank/DDBJ whole genome shotgun (WGS) entry which is preliminary data.</text>
</comment>
<dbReference type="GO" id="GO:0016787">
    <property type="term" value="F:hydrolase activity"/>
    <property type="evidence" value="ECO:0007669"/>
    <property type="project" value="UniProtKB-KW"/>
</dbReference>
<feature type="domain" description="Reverse transcriptase Ty1/copia-type" evidence="3">
    <location>
        <begin position="231"/>
        <end position="273"/>
    </location>
</feature>
<keyword evidence="2" id="KW-0378">Hydrolase</keyword>
<reference evidence="5 6" key="1">
    <citation type="submission" date="2024-01" db="EMBL/GenBank/DDBJ databases">
        <title>The complete chloroplast genome sequence of Lithospermum erythrorhizon: insights into the phylogenetic relationship among Boraginaceae species and the maternal lineages of purple gromwells.</title>
        <authorList>
            <person name="Okada T."/>
            <person name="Watanabe K."/>
        </authorList>
    </citation>
    <scope>NUCLEOTIDE SEQUENCE [LARGE SCALE GENOMIC DNA]</scope>
</reference>
<keyword evidence="6" id="KW-1185">Reference proteome</keyword>
<evidence type="ECO:0000256" key="1">
    <source>
        <dbReference type="ARBA" id="ARBA00022723"/>
    </source>
</evidence>
<dbReference type="AlphaFoldDB" id="A0AAV3RBG1"/>
<proteinExistence type="predicted"/>
<gene>
    <name evidence="5" type="ORF">LIER_26183</name>
</gene>
<accession>A0AAV3RBG1</accession>
<dbReference type="InterPro" id="IPR039537">
    <property type="entry name" value="Retrotran_Ty1/copia-like"/>
</dbReference>